<evidence type="ECO:0000313" key="2">
    <source>
        <dbReference type="EMBL" id="KAG0577265.1"/>
    </source>
</evidence>
<dbReference type="InterPro" id="IPR010686">
    <property type="entry name" value="OBAP-like"/>
</dbReference>
<reference evidence="2" key="1">
    <citation type="submission" date="2020-06" db="EMBL/GenBank/DDBJ databases">
        <title>WGS assembly of Ceratodon purpureus strain R40.</title>
        <authorList>
            <person name="Carey S.B."/>
            <person name="Jenkins J."/>
            <person name="Shu S."/>
            <person name="Lovell J.T."/>
            <person name="Sreedasyam A."/>
            <person name="Maumus F."/>
            <person name="Tiley G.P."/>
            <person name="Fernandez-Pozo N."/>
            <person name="Barry K."/>
            <person name="Chen C."/>
            <person name="Wang M."/>
            <person name="Lipzen A."/>
            <person name="Daum C."/>
            <person name="Saski C.A."/>
            <person name="Payton A.C."/>
            <person name="Mcbreen J.C."/>
            <person name="Conrad R.E."/>
            <person name="Kollar L.M."/>
            <person name="Olsson S."/>
            <person name="Huttunen S."/>
            <person name="Landis J.B."/>
            <person name="Wickett N.J."/>
            <person name="Johnson M.G."/>
            <person name="Rensing S.A."/>
            <person name="Grimwood J."/>
            <person name="Schmutz J."/>
            <person name="Mcdaniel S.F."/>
        </authorList>
    </citation>
    <scope>NUCLEOTIDE SEQUENCE</scope>
    <source>
        <strain evidence="2">R40</strain>
    </source>
</reference>
<dbReference type="AlphaFoldDB" id="A0A8T0I2T7"/>
<comment type="caution">
    <text evidence="2">The sequence shown here is derived from an EMBL/GenBank/DDBJ whole genome shotgun (WGS) entry which is preliminary data.</text>
</comment>
<comment type="similarity">
    <text evidence="1">Belongs to the OBAP family.</text>
</comment>
<evidence type="ECO:0000313" key="3">
    <source>
        <dbReference type="Proteomes" id="UP000822688"/>
    </source>
</evidence>
<sequence length="236" mass="26178">MATHGCSASTPGDVPGGEKTLTAKAVDAGAGLLQKLNPIQAFQQHICTWAIFSHDMKRKIETHHYAARLNEDFLQCAVYDSDQPNARLIGVEYVISEKVFKTLPKEEKQLWHSHEFEIKEGLWVNPGVPEAIQKQELKGLANTYGKFWCTWQFDRGDTLPMGAPALMMSPQEQEPGRIPDASVSTRDARYGISSASRKQSRADIKGLGTVDPNADRWRQTGKGWAVELVDVLMALG</sequence>
<organism evidence="2 3">
    <name type="scientific">Ceratodon purpureus</name>
    <name type="common">Fire moss</name>
    <name type="synonym">Dicranum purpureum</name>
    <dbReference type="NCBI Taxonomy" id="3225"/>
    <lineage>
        <taxon>Eukaryota</taxon>
        <taxon>Viridiplantae</taxon>
        <taxon>Streptophyta</taxon>
        <taxon>Embryophyta</taxon>
        <taxon>Bryophyta</taxon>
        <taxon>Bryophytina</taxon>
        <taxon>Bryopsida</taxon>
        <taxon>Dicranidae</taxon>
        <taxon>Pseudoditrichales</taxon>
        <taxon>Ditrichaceae</taxon>
        <taxon>Ceratodon</taxon>
    </lineage>
</organism>
<accession>A0A8T0I2T7</accession>
<dbReference type="PANTHER" id="PTHR31360">
    <property type="match status" value="1"/>
</dbReference>
<protein>
    <submittedName>
        <fullName evidence="2">Uncharacterized protein</fullName>
    </submittedName>
</protein>
<dbReference type="PANTHER" id="PTHR31360:SF1">
    <property type="entry name" value="OIL BODY-ASSOCIATED PROTEIN 2A"/>
    <property type="match status" value="1"/>
</dbReference>
<keyword evidence="3" id="KW-1185">Reference proteome</keyword>
<evidence type="ECO:0000256" key="1">
    <source>
        <dbReference type="ARBA" id="ARBA00009740"/>
    </source>
</evidence>
<dbReference type="Proteomes" id="UP000822688">
    <property type="component" value="Chromosome 5"/>
</dbReference>
<name>A0A8T0I2T7_CERPU</name>
<proteinExistence type="inferred from homology"/>
<dbReference type="EMBL" id="CM026425">
    <property type="protein sequence ID" value="KAG0577265.1"/>
    <property type="molecule type" value="Genomic_DNA"/>
</dbReference>
<gene>
    <name evidence="2" type="ORF">KC19_5G143400</name>
</gene>
<dbReference type="Pfam" id="PF06884">
    <property type="entry name" value="DUF1264"/>
    <property type="match status" value="1"/>
</dbReference>